<gene>
    <name evidence="9" type="ORF">ABEB36_014080</name>
</gene>
<keyword evidence="2 5" id="KW-0863">Zinc-finger</keyword>
<keyword evidence="3" id="KW-0862">Zinc</keyword>
<reference evidence="9 10" key="1">
    <citation type="submission" date="2024-05" db="EMBL/GenBank/DDBJ databases">
        <title>Genetic variation in Jamaican populations of the coffee berry borer (Hypothenemus hampei).</title>
        <authorList>
            <person name="Errbii M."/>
            <person name="Myrie A."/>
        </authorList>
    </citation>
    <scope>NUCLEOTIDE SEQUENCE [LARGE SCALE GENOMIC DNA]</scope>
    <source>
        <strain evidence="9">JA-Hopewell-2020-01-JO</strain>
        <tissue evidence="9">Whole body</tissue>
    </source>
</reference>
<protein>
    <recommendedName>
        <fullName evidence="8">THAP-type domain-containing protein</fullName>
    </recommendedName>
</protein>
<dbReference type="Proteomes" id="UP001566132">
    <property type="component" value="Unassembled WGS sequence"/>
</dbReference>
<sequence>MEHIKNMRCAVSSCPSNKSNDKINFFRFPKEKSLWMKWLEASGRMDLVAKGPILTNKNYRLCHIHFDEHVIKINNVKPRLLPDAIPTKFNGERMNLNLKPLMEVDQHEPQIAYNLNYDRHTTYNFKHGINFLTLYSSQKIEKMFICMFVERLVNQLIPVSLIRKCPYNKLYSFPRDPDQRKKWMEACGLTNIKKESRVCSDHFKWNDFSDSLSTFCRRKLKLGVIPTPSNRYKRDFAEISEKQAGLSGEQPGPSEEQPEPCEEQPGSSRELQCATVNGQGPMEINEPERMKEIEHCGDPILEARYIGDLTVAHFSTPRKAKRHLELVKRKVDADRNKIKSFSKKRKQFQKEVESLKELLIQLRDQKVLSDEAARIISKLKRIPEGEKLIGITHITSPYSGGNSWKRRMII</sequence>
<dbReference type="Pfam" id="PF05485">
    <property type="entry name" value="THAP"/>
    <property type="match status" value="2"/>
</dbReference>
<organism evidence="9 10">
    <name type="scientific">Hypothenemus hampei</name>
    <name type="common">Coffee berry borer</name>
    <dbReference type="NCBI Taxonomy" id="57062"/>
    <lineage>
        <taxon>Eukaryota</taxon>
        <taxon>Metazoa</taxon>
        <taxon>Ecdysozoa</taxon>
        <taxon>Arthropoda</taxon>
        <taxon>Hexapoda</taxon>
        <taxon>Insecta</taxon>
        <taxon>Pterygota</taxon>
        <taxon>Neoptera</taxon>
        <taxon>Endopterygota</taxon>
        <taxon>Coleoptera</taxon>
        <taxon>Polyphaga</taxon>
        <taxon>Cucujiformia</taxon>
        <taxon>Curculionidae</taxon>
        <taxon>Scolytinae</taxon>
        <taxon>Hypothenemus</taxon>
    </lineage>
</organism>
<accession>A0ABD1E5B9</accession>
<evidence type="ECO:0000259" key="8">
    <source>
        <dbReference type="PROSITE" id="PS50950"/>
    </source>
</evidence>
<dbReference type="InterPro" id="IPR006612">
    <property type="entry name" value="THAP_Znf"/>
</dbReference>
<dbReference type="SMART" id="SM00980">
    <property type="entry name" value="THAP"/>
    <property type="match status" value="2"/>
</dbReference>
<feature type="region of interest" description="Disordered" evidence="7">
    <location>
        <begin position="243"/>
        <end position="269"/>
    </location>
</feature>
<dbReference type="PANTHER" id="PTHR46600:SF11">
    <property type="entry name" value="THAP DOMAIN-CONTAINING PROTEIN 10"/>
    <property type="match status" value="1"/>
</dbReference>
<keyword evidence="4 5" id="KW-0238">DNA-binding</keyword>
<dbReference type="PANTHER" id="PTHR46600">
    <property type="entry name" value="THAP DOMAIN-CONTAINING"/>
    <property type="match status" value="1"/>
</dbReference>
<name>A0ABD1E5B9_HYPHA</name>
<proteinExistence type="predicted"/>
<dbReference type="GO" id="GO:0003677">
    <property type="term" value="F:DNA binding"/>
    <property type="evidence" value="ECO:0007669"/>
    <property type="project" value="UniProtKB-UniRule"/>
</dbReference>
<comment type="caution">
    <text evidence="9">The sequence shown here is derived from an EMBL/GenBank/DDBJ whole genome shotgun (WGS) entry which is preliminary data.</text>
</comment>
<keyword evidence="6" id="KW-0175">Coiled coil</keyword>
<feature type="domain" description="THAP-type" evidence="8">
    <location>
        <begin position="140"/>
        <end position="229"/>
    </location>
</feature>
<dbReference type="GO" id="GO:0008270">
    <property type="term" value="F:zinc ion binding"/>
    <property type="evidence" value="ECO:0007669"/>
    <property type="project" value="UniProtKB-KW"/>
</dbReference>
<dbReference type="InterPro" id="IPR026516">
    <property type="entry name" value="THAP1/10"/>
</dbReference>
<evidence type="ECO:0000256" key="2">
    <source>
        <dbReference type="ARBA" id="ARBA00022771"/>
    </source>
</evidence>
<dbReference type="PROSITE" id="PS50950">
    <property type="entry name" value="ZF_THAP"/>
    <property type="match status" value="2"/>
</dbReference>
<dbReference type="Gene3D" id="6.20.210.20">
    <property type="entry name" value="THAP domain"/>
    <property type="match status" value="1"/>
</dbReference>
<keyword evidence="1" id="KW-0479">Metal-binding</keyword>
<evidence type="ECO:0000256" key="6">
    <source>
        <dbReference type="SAM" id="Coils"/>
    </source>
</evidence>
<evidence type="ECO:0000256" key="4">
    <source>
        <dbReference type="ARBA" id="ARBA00023125"/>
    </source>
</evidence>
<feature type="coiled-coil region" evidence="6">
    <location>
        <begin position="338"/>
        <end position="365"/>
    </location>
</feature>
<evidence type="ECO:0000256" key="5">
    <source>
        <dbReference type="PROSITE-ProRule" id="PRU00309"/>
    </source>
</evidence>
<evidence type="ECO:0000313" key="9">
    <source>
        <dbReference type="EMBL" id="KAL1489137.1"/>
    </source>
</evidence>
<feature type="domain" description="THAP-type" evidence="8">
    <location>
        <begin position="4"/>
        <end position="89"/>
    </location>
</feature>
<evidence type="ECO:0000313" key="10">
    <source>
        <dbReference type="Proteomes" id="UP001566132"/>
    </source>
</evidence>
<dbReference type="SUPFAM" id="SSF57716">
    <property type="entry name" value="Glucocorticoid receptor-like (DNA-binding domain)"/>
    <property type="match status" value="2"/>
</dbReference>
<evidence type="ECO:0000256" key="7">
    <source>
        <dbReference type="SAM" id="MobiDB-lite"/>
    </source>
</evidence>
<dbReference type="InterPro" id="IPR038441">
    <property type="entry name" value="THAP_Znf_sf"/>
</dbReference>
<keyword evidence="10" id="KW-1185">Reference proteome</keyword>
<dbReference type="SMART" id="SM00692">
    <property type="entry name" value="DM3"/>
    <property type="match status" value="2"/>
</dbReference>
<dbReference type="AlphaFoldDB" id="A0ABD1E5B9"/>
<evidence type="ECO:0000256" key="1">
    <source>
        <dbReference type="ARBA" id="ARBA00022723"/>
    </source>
</evidence>
<evidence type="ECO:0000256" key="3">
    <source>
        <dbReference type="ARBA" id="ARBA00022833"/>
    </source>
</evidence>
<dbReference type="EMBL" id="JBDJPC010000012">
    <property type="protein sequence ID" value="KAL1489137.1"/>
    <property type="molecule type" value="Genomic_DNA"/>
</dbReference>